<evidence type="ECO:0000256" key="1">
    <source>
        <dbReference type="SAM" id="MobiDB-lite"/>
    </source>
</evidence>
<dbReference type="OrthoDB" id="9991317at2759"/>
<evidence type="ECO:0000313" key="2">
    <source>
        <dbReference type="EMBL" id="RPA90779.1"/>
    </source>
</evidence>
<dbReference type="Gene3D" id="1.25.40.10">
    <property type="entry name" value="Tetratricopeptide repeat domain"/>
    <property type="match status" value="1"/>
</dbReference>
<feature type="region of interest" description="Disordered" evidence="1">
    <location>
        <begin position="1"/>
        <end position="25"/>
    </location>
</feature>
<proteinExistence type="predicted"/>
<dbReference type="AlphaFoldDB" id="A0A3N4IXR7"/>
<protein>
    <recommendedName>
        <fullName evidence="4">TPR-like protein</fullName>
    </recommendedName>
</protein>
<evidence type="ECO:0000313" key="3">
    <source>
        <dbReference type="Proteomes" id="UP000276215"/>
    </source>
</evidence>
<evidence type="ECO:0008006" key="4">
    <source>
        <dbReference type="Google" id="ProtNLM"/>
    </source>
</evidence>
<dbReference type="SUPFAM" id="SSF81901">
    <property type="entry name" value="HCP-like"/>
    <property type="match status" value="1"/>
</dbReference>
<gene>
    <name evidence="2" type="ORF">L873DRAFT_1848614</name>
</gene>
<dbReference type="InterPro" id="IPR011990">
    <property type="entry name" value="TPR-like_helical_dom_sf"/>
</dbReference>
<dbReference type="STRING" id="1336337.A0A3N4IXR7"/>
<accession>A0A3N4IXR7</accession>
<dbReference type="Pfam" id="PF13374">
    <property type="entry name" value="TPR_10"/>
    <property type="match status" value="2"/>
</dbReference>
<reference evidence="2 3" key="1">
    <citation type="journal article" date="2018" name="Nat. Ecol. Evol.">
        <title>Pezizomycetes genomes reveal the molecular basis of ectomycorrhizal truffle lifestyle.</title>
        <authorList>
            <person name="Murat C."/>
            <person name="Payen T."/>
            <person name="Noel B."/>
            <person name="Kuo A."/>
            <person name="Morin E."/>
            <person name="Chen J."/>
            <person name="Kohler A."/>
            <person name="Krizsan K."/>
            <person name="Balestrini R."/>
            <person name="Da Silva C."/>
            <person name="Montanini B."/>
            <person name="Hainaut M."/>
            <person name="Levati E."/>
            <person name="Barry K.W."/>
            <person name="Belfiori B."/>
            <person name="Cichocki N."/>
            <person name="Clum A."/>
            <person name="Dockter R.B."/>
            <person name="Fauchery L."/>
            <person name="Guy J."/>
            <person name="Iotti M."/>
            <person name="Le Tacon F."/>
            <person name="Lindquist E.A."/>
            <person name="Lipzen A."/>
            <person name="Malagnac F."/>
            <person name="Mello A."/>
            <person name="Molinier V."/>
            <person name="Miyauchi S."/>
            <person name="Poulain J."/>
            <person name="Riccioni C."/>
            <person name="Rubini A."/>
            <person name="Sitrit Y."/>
            <person name="Splivallo R."/>
            <person name="Traeger S."/>
            <person name="Wang M."/>
            <person name="Zifcakova L."/>
            <person name="Wipf D."/>
            <person name="Zambonelli A."/>
            <person name="Paolocci F."/>
            <person name="Nowrousian M."/>
            <person name="Ottonello S."/>
            <person name="Baldrian P."/>
            <person name="Spatafora J.W."/>
            <person name="Henrissat B."/>
            <person name="Nagy L.G."/>
            <person name="Aury J.M."/>
            <person name="Wincker P."/>
            <person name="Grigoriev I.V."/>
            <person name="Bonfante P."/>
            <person name="Martin F.M."/>
        </authorList>
    </citation>
    <scope>NUCLEOTIDE SEQUENCE [LARGE SCALE GENOMIC DNA]</scope>
    <source>
        <strain evidence="2 3">120613-1</strain>
    </source>
</reference>
<dbReference type="EMBL" id="ML120514">
    <property type="protein sequence ID" value="RPA90779.1"/>
    <property type="molecule type" value="Genomic_DNA"/>
</dbReference>
<keyword evidence="3" id="KW-1185">Reference proteome</keyword>
<name>A0A3N4IXR7_9PEZI</name>
<organism evidence="2 3">
    <name type="scientific">Choiromyces venosus 120613-1</name>
    <dbReference type="NCBI Taxonomy" id="1336337"/>
    <lineage>
        <taxon>Eukaryota</taxon>
        <taxon>Fungi</taxon>
        <taxon>Dikarya</taxon>
        <taxon>Ascomycota</taxon>
        <taxon>Pezizomycotina</taxon>
        <taxon>Pezizomycetes</taxon>
        <taxon>Pezizales</taxon>
        <taxon>Tuberaceae</taxon>
        <taxon>Choiromyces</taxon>
    </lineage>
</organism>
<sequence length="320" mass="35753">MAEIPVTSGGGVSRSGTSGQDPGVTEWQEDLRDTMETSDALFSQYEQTDDMDVLNEAIGLAERSLTVITTLHPNRAILSAKLRKMFGSKFEHTQDVVDLDMAWVWGMEEMDTTQGNTITSATACSSMLTIRHQLESTYSRFRVPGMVLFRRYERLGNVSDLKDAIIEVEKATEACHPGDTSRVNILESWIAMLVARFERLGDINDLEVAADMSEEVLRKVSRDPSHVNALGNLGVILLRRFERIGDLEDLQKAIALSEEALAATPQDHPDRADRYNNLGIMFSTRFKRIGDHEDLQKAIKLSKEALAATPRDHPDRASRC</sequence>
<feature type="non-terminal residue" evidence="2">
    <location>
        <position position="320"/>
    </location>
</feature>
<dbReference type="Proteomes" id="UP000276215">
    <property type="component" value="Unassembled WGS sequence"/>
</dbReference>